<evidence type="ECO:0000256" key="4">
    <source>
        <dbReference type="ARBA" id="ARBA00022692"/>
    </source>
</evidence>
<keyword evidence="10" id="KW-1185">Reference proteome</keyword>
<evidence type="ECO:0000256" key="5">
    <source>
        <dbReference type="ARBA" id="ARBA00022989"/>
    </source>
</evidence>
<protein>
    <submittedName>
        <fullName evidence="9">Sugar ABC transporter permease</fullName>
    </submittedName>
</protein>
<feature type="transmembrane region" description="Helical" evidence="7">
    <location>
        <begin position="225"/>
        <end position="245"/>
    </location>
</feature>
<dbReference type="InterPro" id="IPR035906">
    <property type="entry name" value="MetI-like_sf"/>
</dbReference>
<evidence type="ECO:0000256" key="3">
    <source>
        <dbReference type="ARBA" id="ARBA00022475"/>
    </source>
</evidence>
<keyword evidence="4 7" id="KW-0812">Transmembrane</keyword>
<evidence type="ECO:0000259" key="8">
    <source>
        <dbReference type="PROSITE" id="PS50928"/>
    </source>
</evidence>
<dbReference type="InterPro" id="IPR051393">
    <property type="entry name" value="ABC_transporter_permease"/>
</dbReference>
<evidence type="ECO:0000313" key="10">
    <source>
        <dbReference type="Proteomes" id="UP000479756"/>
    </source>
</evidence>
<feature type="transmembrane region" description="Helical" evidence="7">
    <location>
        <begin position="172"/>
        <end position="196"/>
    </location>
</feature>
<dbReference type="PROSITE" id="PS50928">
    <property type="entry name" value="ABC_TM1"/>
    <property type="match status" value="1"/>
</dbReference>
<comment type="caution">
    <text evidence="9">The sequence shown here is derived from an EMBL/GenBank/DDBJ whole genome shotgun (WGS) entry which is preliminary data.</text>
</comment>
<dbReference type="AlphaFoldDB" id="A0A7C9TRM0"/>
<dbReference type="RefSeq" id="WP_163474341.1">
    <property type="nucleotide sequence ID" value="NZ_JAAGWZ010000004.1"/>
</dbReference>
<feature type="transmembrane region" description="Helical" evidence="7">
    <location>
        <begin position="121"/>
        <end position="141"/>
    </location>
</feature>
<evidence type="ECO:0000256" key="7">
    <source>
        <dbReference type="RuleBase" id="RU363032"/>
    </source>
</evidence>
<accession>A0A7C9TRM0</accession>
<name>A0A7C9TRM0_9MICO</name>
<evidence type="ECO:0000256" key="6">
    <source>
        <dbReference type="ARBA" id="ARBA00023136"/>
    </source>
</evidence>
<feature type="transmembrane region" description="Helical" evidence="7">
    <location>
        <begin position="88"/>
        <end position="109"/>
    </location>
</feature>
<dbReference type="CDD" id="cd06261">
    <property type="entry name" value="TM_PBP2"/>
    <property type="match status" value="1"/>
</dbReference>
<dbReference type="Gene3D" id="1.10.3720.10">
    <property type="entry name" value="MetI-like"/>
    <property type="match status" value="1"/>
</dbReference>
<dbReference type="SUPFAM" id="SSF161098">
    <property type="entry name" value="MetI-like"/>
    <property type="match status" value="1"/>
</dbReference>
<proteinExistence type="inferred from homology"/>
<evidence type="ECO:0000256" key="1">
    <source>
        <dbReference type="ARBA" id="ARBA00004651"/>
    </source>
</evidence>
<feature type="domain" description="ABC transmembrane type-1" evidence="8">
    <location>
        <begin position="84"/>
        <end position="298"/>
    </location>
</feature>
<keyword evidence="5 7" id="KW-1133">Transmembrane helix</keyword>
<keyword evidence="3" id="KW-1003">Cell membrane</keyword>
<sequence>MTTHDLTRAVRPRPIRTGGGAALAAWLFNAPALVLLLIFLAVPFGLAIFFSFTNFRLGSPLPLRFVGVENYTSLFSDAEFLQAFANNVIFAVVVVPVQCALALGLAILVNQKIRGIAFFRALFFMPVVLGGAVVSTIWFILMDPSYGLLNGLLRAATFGQLHLRWLQDPNTALASIIVICIWGSVGFQMVILLAGLQDIPSDLYEAAQLDGAGTWAQFRSITLPGLRNTIVFVVTMTTIFAFRLFDQVFVLTHGGPLGSTNTMLLELVKVGYDQQLIGRACAIAVVFFLAVVAFTLLQRRVIKEDES</sequence>
<keyword evidence="2 7" id="KW-0813">Transport</keyword>
<gene>
    <name evidence="9" type="ORF">G3T37_13140</name>
</gene>
<dbReference type="PANTHER" id="PTHR30193:SF37">
    <property type="entry name" value="INNER MEMBRANE ABC TRANSPORTER PERMEASE PROTEIN YCJO"/>
    <property type="match status" value="1"/>
</dbReference>
<dbReference type="PANTHER" id="PTHR30193">
    <property type="entry name" value="ABC TRANSPORTER PERMEASE PROTEIN"/>
    <property type="match status" value="1"/>
</dbReference>
<keyword evidence="6 7" id="KW-0472">Membrane</keyword>
<reference evidence="9 10" key="1">
    <citation type="journal article" date="2014" name="Int. J. Syst. Evol. Microbiol.">
        <title>Description of Galbitalea soli gen. nov., sp. nov., and Frondihabitans sucicola sp. nov.</title>
        <authorList>
            <person name="Kim S.J."/>
            <person name="Lim J.M."/>
            <person name="Ahn J.H."/>
            <person name="Weon H.Y."/>
            <person name="Hamada M."/>
            <person name="Suzuki K."/>
            <person name="Ahn T.Y."/>
            <person name="Kwon S.W."/>
        </authorList>
    </citation>
    <scope>NUCLEOTIDE SEQUENCE [LARGE SCALE GENOMIC DNA]</scope>
    <source>
        <strain evidence="9 10">NBRC 108727</strain>
    </source>
</reference>
<evidence type="ECO:0000313" key="9">
    <source>
        <dbReference type="EMBL" id="NEM92296.1"/>
    </source>
</evidence>
<evidence type="ECO:0000256" key="2">
    <source>
        <dbReference type="ARBA" id="ARBA00022448"/>
    </source>
</evidence>
<dbReference type="GO" id="GO:0005886">
    <property type="term" value="C:plasma membrane"/>
    <property type="evidence" value="ECO:0007669"/>
    <property type="project" value="UniProtKB-SubCell"/>
</dbReference>
<feature type="transmembrane region" description="Helical" evidence="7">
    <location>
        <begin position="21"/>
        <end position="52"/>
    </location>
</feature>
<feature type="transmembrane region" description="Helical" evidence="7">
    <location>
        <begin position="276"/>
        <end position="297"/>
    </location>
</feature>
<dbReference type="GO" id="GO:0055085">
    <property type="term" value="P:transmembrane transport"/>
    <property type="evidence" value="ECO:0007669"/>
    <property type="project" value="InterPro"/>
</dbReference>
<dbReference type="EMBL" id="JAAGWZ010000004">
    <property type="protein sequence ID" value="NEM92296.1"/>
    <property type="molecule type" value="Genomic_DNA"/>
</dbReference>
<dbReference type="Proteomes" id="UP000479756">
    <property type="component" value="Unassembled WGS sequence"/>
</dbReference>
<dbReference type="InterPro" id="IPR000515">
    <property type="entry name" value="MetI-like"/>
</dbReference>
<organism evidence="9 10">
    <name type="scientific">Galbitalea soli</name>
    <dbReference type="NCBI Taxonomy" id="1268042"/>
    <lineage>
        <taxon>Bacteria</taxon>
        <taxon>Bacillati</taxon>
        <taxon>Actinomycetota</taxon>
        <taxon>Actinomycetes</taxon>
        <taxon>Micrococcales</taxon>
        <taxon>Microbacteriaceae</taxon>
        <taxon>Galbitalea</taxon>
    </lineage>
</organism>
<comment type="subcellular location">
    <subcellularLocation>
        <location evidence="1 7">Cell membrane</location>
        <topology evidence="1 7">Multi-pass membrane protein</topology>
    </subcellularLocation>
</comment>
<comment type="similarity">
    <text evidence="7">Belongs to the binding-protein-dependent transport system permease family.</text>
</comment>
<dbReference type="Pfam" id="PF00528">
    <property type="entry name" value="BPD_transp_1"/>
    <property type="match status" value="1"/>
</dbReference>